<reference evidence="14 16" key="1">
    <citation type="submission" date="2015-11" db="EMBL/GenBank/DDBJ databases">
        <title>Genomic analysis of 38 Legionella species identifies large and diverse effector repertoires.</title>
        <authorList>
            <person name="Burstein D."/>
            <person name="Amaro F."/>
            <person name="Zusman T."/>
            <person name="Lifshitz Z."/>
            <person name="Cohen O."/>
            <person name="Gilbert J.A."/>
            <person name="Pupko T."/>
            <person name="Shuman H.A."/>
            <person name="Segal G."/>
        </authorList>
    </citation>
    <scope>NUCLEOTIDE SEQUENCE [LARGE SCALE GENOMIC DNA]</scope>
    <source>
        <strain evidence="14 16">WO-44C</strain>
    </source>
</reference>
<dbReference type="Proteomes" id="UP000054698">
    <property type="component" value="Unassembled WGS sequence"/>
</dbReference>
<dbReference type="NCBIfam" id="TIGR01709">
    <property type="entry name" value="typeII_sec_gspL"/>
    <property type="match status" value="1"/>
</dbReference>
<keyword evidence="3 10" id="KW-0813">Transport</keyword>
<reference evidence="15 17" key="2">
    <citation type="submission" date="2018-06" db="EMBL/GenBank/DDBJ databases">
        <authorList>
            <consortium name="Pathogen Informatics"/>
            <person name="Doyle S."/>
        </authorList>
    </citation>
    <scope>NUCLEOTIDE SEQUENCE [LARGE SCALE GENOMIC DNA]</scope>
    <source>
        <strain evidence="15 17">NCTC12022</strain>
    </source>
</reference>
<name>A0A0W0TUW5_9GAMM</name>
<evidence type="ECO:0000313" key="17">
    <source>
        <dbReference type="Proteomes" id="UP000251942"/>
    </source>
</evidence>
<dbReference type="STRING" id="453.Lfee_1436"/>
<dbReference type="GO" id="GO:0015627">
    <property type="term" value="C:type II protein secretion system complex"/>
    <property type="evidence" value="ECO:0007669"/>
    <property type="project" value="InterPro"/>
</dbReference>
<feature type="domain" description="GspL cytoplasmic actin-ATPase-like" evidence="12">
    <location>
        <begin position="42"/>
        <end position="224"/>
    </location>
</feature>
<dbReference type="GO" id="GO:0009276">
    <property type="term" value="C:Gram-negative-bacterium-type cell wall"/>
    <property type="evidence" value="ECO:0007669"/>
    <property type="project" value="InterPro"/>
</dbReference>
<evidence type="ECO:0000259" key="12">
    <source>
        <dbReference type="Pfam" id="PF05134"/>
    </source>
</evidence>
<dbReference type="GO" id="GO:0015628">
    <property type="term" value="P:protein secretion by the type II secretion system"/>
    <property type="evidence" value="ECO:0007669"/>
    <property type="project" value="InterPro"/>
</dbReference>
<evidence type="ECO:0000256" key="5">
    <source>
        <dbReference type="ARBA" id="ARBA00022519"/>
    </source>
</evidence>
<keyword evidence="7 10" id="KW-0653">Protein transport</keyword>
<dbReference type="SUPFAM" id="SSF53067">
    <property type="entry name" value="Actin-like ATPase domain"/>
    <property type="match status" value="1"/>
</dbReference>
<evidence type="ECO:0000256" key="1">
    <source>
        <dbReference type="ARBA" id="ARBA00004377"/>
    </source>
</evidence>
<evidence type="ECO:0000313" key="15">
    <source>
        <dbReference type="EMBL" id="SPX62666.1"/>
    </source>
</evidence>
<dbReference type="Gene3D" id="3.30.420.380">
    <property type="match status" value="1"/>
</dbReference>
<evidence type="ECO:0000256" key="6">
    <source>
        <dbReference type="ARBA" id="ARBA00022692"/>
    </source>
</evidence>
<gene>
    <name evidence="15" type="primary">epsL</name>
    <name evidence="14" type="ORF">Lfee_1436</name>
    <name evidence="15" type="ORF">NCTC12022_03431</name>
</gene>
<comment type="subcellular location">
    <subcellularLocation>
        <location evidence="1">Cell inner membrane</location>
        <topology evidence="1">Single-pass membrane protein</topology>
    </subcellularLocation>
</comment>
<dbReference type="OrthoDB" id="7011844at2"/>
<dbReference type="PATRIC" id="fig|453.4.peg.1569"/>
<dbReference type="InterPro" id="IPR024230">
    <property type="entry name" value="GspL_cyto_dom"/>
</dbReference>
<evidence type="ECO:0000313" key="14">
    <source>
        <dbReference type="EMBL" id="KTC99270.1"/>
    </source>
</evidence>
<evidence type="ECO:0000256" key="9">
    <source>
        <dbReference type="ARBA" id="ARBA00023136"/>
    </source>
</evidence>
<dbReference type="Gene3D" id="3.30.1360.100">
    <property type="entry name" value="General secretion pathway protein M, EpsM"/>
    <property type="match status" value="1"/>
</dbReference>
<dbReference type="Pfam" id="PF12693">
    <property type="entry name" value="GspL_C"/>
    <property type="match status" value="1"/>
</dbReference>
<proteinExistence type="inferred from homology"/>
<feature type="domain" description="GspL periplasmic" evidence="13">
    <location>
        <begin position="235"/>
        <end position="382"/>
    </location>
</feature>
<dbReference type="EMBL" id="UASS01000039">
    <property type="protein sequence ID" value="SPX62666.1"/>
    <property type="molecule type" value="Genomic_DNA"/>
</dbReference>
<dbReference type="Proteomes" id="UP000251942">
    <property type="component" value="Unassembled WGS sequence"/>
</dbReference>
<dbReference type="Pfam" id="PF05134">
    <property type="entry name" value="T2SSL"/>
    <property type="match status" value="1"/>
</dbReference>
<keyword evidence="6 11" id="KW-0812">Transmembrane</keyword>
<keyword evidence="4" id="KW-1003">Cell membrane</keyword>
<evidence type="ECO:0000259" key="13">
    <source>
        <dbReference type="Pfam" id="PF12693"/>
    </source>
</evidence>
<feature type="transmembrane region" description="Helical" evidence="11">
    <location>
        <begin position="237"/>
        <end position="258"/>
    </location>
</feature>
<evidence type="ECO:0000256" key="4">
    <source>
        <dbReference type="ARBA" id="ARBA00022475"/>
    </source>
</evidence>
<dbReference type="InterPro" id="IPR007812">
    <property type="entry name" value="T2SS_protein-GspL"/>
</dbReference>
<keyword evidence="9 11" id="KW-0472">Membrane</keyword>
<evidence type="ECO:0000256" key="2">
    <source>
        <dbReference type="ARBA" id="ARBA00005318"/>
    </source>
</evidence>
<evidence type="ECO:0000256" key="11">
    <source>
        <dbReference type="SAM" id="Phobius"/>
    </source>
</evidence>
<dbReference type="AlphaFoldDB" id="A0A0W0TUW5"/>
<dbReference type="PIRSF" id="PIRSF015761">
    <property type="entry name" value="Protein_L"/>
    <property type="match status" value="1"/>
</dbReference>
<evidence type="ECO:0000256" key="3">
    <source>
        <dbReference type="ARBA" id="ARBA00022448"/>
    </source>
</evidence>
<protein>
    <recommendedName>
        <fullName evidence="10">Type II secretion system protein L</fullName>
        <shortName evidence="10">T2SS protein L</shortName>
    </recommendedName>
</protein>
<comment type="function">
    <text evidence="10">Inner membrane component of the type II secretion system required for the energy-dependent secretion of extracellular factors such as proteases and toxins from the periplasm.</text>
</comment>
<evidence type="ECO:0000313" key="16">
    <source>
        <dbReference type="Proteomes" id="UP000054698"/>
    </source>
</evidence>
<dbReference type="CDD" id="cd24017">
    <property type="entry name" value="ASKHA_T2SSL_N"/>
    <property type="match status" value="1"/>
</dbReference>
<keyword evidence="8 11" id="KW-1133">Transmembrane helix</keyword>
<organism evidence="14 16">
    <name type="scientific">Legionella feeleii</name>
    <dbReference type="NCBI Taxonomy" id="453"/>
    <lineage>
        <taxon>Bacteria</taxon>
        <taxon>Pseudomonadati</taxon>
        <taxon>Pseudomonadota</taxon>
        <taxon>Gammaproteobacteria</taxon>
        <taxon>Legionellales</taxon>
        <taxon>Legionellaceae</taxon>
        <taxon>Legionella</taxon>
    </lineage>
</organism>
<keyword evidence="5" id="KW-0997">Cell inner membrane</keyword>
<evidence type="ECO:0000256" key="7">
    <source>
        <dbReference type="ARBA" id="ARBA00022927"/>
    </source>
</evidence>
<keyword evidence="16" id="KW-1185">Reference proteome</keyword>
<dbReference type="EMBL" id="LNYB01000051">
    <property type="protein sequence ID" value="KTC99270.1"/>
    <property type="molecule type" value="Genomic_DNA"/>
</dbReference>
<dbReference type="InterPro" id="IPR025691">
    <property type="entry name" value="GspL_pp_dom"/>
</dbReference>
<sequence length="384" mass="43621">MATCFLFTQYLNDDSCLSLSLGQQGQVEAPLAQRSFADIKVLQQNAQTIVIAPTDFFTLHQVELPWLADRKARAAIPFALEDKLAQNVDSLHFAFDRAHYNAGHYLVVAGDKSFLTELINTFDNQGIRFDSLTLDWFGLQRNEAAITPTNILVNDAHFQGALSPELATLYCKSQLETSFYRFTDSNELLMKELAASIKETEDSWYCWLAKRLQNSKAINLCQGELQHSSTPGKTKRWYQAAIAMSMVWLLSILAVNAVKLYFLNKDIDQIDTKIATIYHEFFPQAQQVISPRFRINQLLKASHGNMDDSFWVLLDKLASTFNSNTITFEQLRFQNQTLLVTLATKNFADLEDLQTRLQQKKVKVKQTQAATTNEQVVGILELNL</sequence>
<dbReference type="GO" id="GO:0005886">
    <property type="term" value="C:plasma membrane"/>
    <property type="evidence" value="ECO:0007669"/>
    <property type="project" value="UniProtKB-SubCell"/>
</dbReference>
<evidence type="ECO:0000256" key="10">
    <source>
        <dbReference type="PIRNR" id="PIRNR015761"/>
    </source>
</evidence>
<evidence type="ECO:0000256" key="8">
    <source>
        <dbReference type="ARBA" id="ARBA00022989"/>
    </source>
</evidence>
<dbReference type="RefSeq" id="WP_058445330.1">
    <property type="nucleotide sequence ID" value="NZ_CAAAHT010000017.1"/>
</dbReference>
<accession>A0A0W0TUW5</accession>
<dbReference type="InterPro" id="IPR043129">
    <property type="entry name" value="ATPase_NBD"/>
</dbReference>
<comment type="similarity">
    <text evidence="2 10">Belongs to the GSP L family.</text>
</comment>